<evidence type="ECO:0000256" key="4">
    <source>
        <dbReference type="ARBA" id="ARBA00023141"/>
    </source>
</evidence>
<accession>A0A176YBJ7</accession>
<dbReference type="NCBIfam" id="NF004852">
    <property type="entry name" value="PRK06203.1"/>
    <property type="match status" value="1"/>
</dbReference>
<name>A0A176YBJ7_9BRAD</name>
<dbReference type="GO" id="GO:0003856">
    <property type="term" value="F:3-dehydroquinate synthase activity"/>
    <property type="evidence" value="ECO:0007669"/>
    <property type="project" value="TreeGrafter"/>
</dbReference>
<evidence type="ECO:0000313" key="9">
    <source>
        <dbReference type="Proteomes" id="UP000076959"/>
    </source>
</evidence>
<dbReference type="RefSeq" id="WP_063707283.1">
    <property type="nucleotide sequence ID" value="NZ_LUUB01000104.1"/>
</dbReference>
<dbReference type="OrthoDB" id="9806583at2"/>
<comment type="caution">
    <text evidence="8">The sequence shown here is derived from an EMBL/GenBank/DDBJ whole genome shotgun (WGS) entry which is preliminary data.</text>
</comment>
<dbReference type="Gene3D" id="3.40.50.1970">
    <property type="match status" value="1"/>
</dbReference>
<evidence type="ECO:0000256" key="5">
    <source>
        <dbReference type="ARBA" id="ARBA00023239"/>
    </source>
</evidence>
<dbReference type="GO" id="GO:0009073">
    <property type="term" value="P:aromatic amino acid family biosynthetic process"/>
    <property type="evidence" value="ECO:0007669"/>
    <property type="project" value="UniProtKB-KW"/>
</dbReference>
<dbReference type="SUPFAM" id="SSF56796">
    <property type="entry name" value="Dehydroquinate synthase-like"/>
    <property type="match status" value="1"/>
</dbReference>
<gene>
    <name evidence="8" type="primary">aroB</name>
    <name evidence="8" type="ORF">AYJ54_28640</name>
</gene>
<keyword evidence="2" id="KW-0028">Amino-acid biosynthesis</keyword>
<dbReference type="InterPro" id="IPR030960">
    <property type="entry name" value="DHQS/DOIS_N"/>
</dbReference>
<evidence type="ECO:0000259" key="7">
    <source>
        <dbReference type="Pfam" id="PF24621"/>
    </source>
</evidence>
<reference evidence="8 9" key="1">
    <citation type="submission" date="2016-03" db="EMBL/GenBank/DDBJ databases">
        <title>Draft Genome Sequence of the Strain BR 10245 (Bradyrhizobium sp.) isolated from nodules of Centrolobium paraense.</title>
        <authorList>
            <person name="Simoes-Araujo J.L.Sr."/>
            <person name="Barauna A.C."/>
            <person name="Silva K."/>
            <person name="Zilli J.E."/>
        </authorList>
    </citation>
    <scope>NUCLEOTIDE SEQUENCE [LARGE SCALE GENOMIC DNA]</scope>
    <source>
        <strain evidence="8 9">BR 10245</strain>
    </source>
</reference>
<sequence length="396" mass="43073">MLDPEPDVPRTETFAQTFSIRYDYPVHFTRDLFDPRNPCLRQVLMPGPLARPQRLAVFIDEGVTIAWPQLAGRITDYGAAHAAAMELVGDIVIVPGGEAVKNQHDCVEAVLKDLSARHIDRQSYALAIGGGAVLDAVGFAAAIFHRGVRHVRCPTTVLAQSDSGVGVKNGINAFGLKNLLGTFAPPFAVINDQAFLDVLPARDKRAGMAEAVKVALIRDGAFFDWIERKAAALAAFEPNALKTLVRRCARLHMRQIASGGDPFESGSARPLDFGHWSAHKLETLTRHTLRHGEAVAIGIALDSRYSVLAGLLPEGEDTRIVRLLQALGFTLWDDALDLRDGSGRRRIIAGIGDFQEHLGGELTITLLAAIGLGVEVHAMDDERIERAIAWLKARAR</sequence>
<dbReference type="Proteomes" id="UP000076959">
    <property type="component" value="Unassembled WGS sequence"/>
</dbReference>
<dbReference type="STRING" id="1505087.AYJ54_28640"/>
<evidence type="ECO:0000256" key="3">
    <source>
        <dbReference type="ARBA" id="ARBA00023027"/>
    </source>
</evidence>
<comment type="cofactor">
    <cofactor evidence="1">
        <name>NAD(+)</name>
        <dbReference type="ChEBI" id="CHEBI:57540"/>
    </cofactor>
</comment>
<dbReference type="Pfam" id="PF01761">
    <property type="entry name" value="DHQ_synthase"/>
    <property type="match status" value="1"/>
</dbReference>
<dbReference type="InterPro" id="IPR056179">
    <property type="entry name" value="DHQS_C"/>
</dbReference>
<keyword evidence="5" id="KW-0456">Lyase</keyword>
<keyword evidence="3" id="KW-0520">NAD</keyword>
<dbReference type="GO" id="GO:0008652">
    <property type="term" value="P:amino acid biosynthetic process"/>
    <property type="evidence" value="ECO:0007669"/>
    <property type="project" value="UniProtKB-KW"/>
</dbReference>
<dbReference type="Gene3D" id="1.20.1090.10">
    <property type="entry name" value="Dehydroquinate synthase-like - alpha domain"/>
    <property type="match status" value="1"/>
</dbReference>
<proteinExistence type="predicted"/>
<evidence type="ECO:0000256" key="2">
    <source>
        <dbReference type="ARBA" id="ARBA00022605"/>
    </source>
</evidence>
<dbReference type="Pfam" id="PF24621">
    <property type="entry name" value="DHQS_C"/>
    <property type="match status" value="1"/>
</dbReference>
<dbReference type="PANTHER" id="PTHR43622:SF7">
    <property type="entry name" value="3-DEHYDROQUINATE SYNTHASE, CHLOROPLASTIC"/>
    <property type="match status" value="1"/>
</dbReference>
<protein>
    <submittedName>
        <fullName evidence="8">3-dehydroquinate synthase</fullName>
    </submittedName>
</protein>
<evidence type="ECO:0000259" key="6">
    <source>
        <dbReference type="Pfam" id="PF01761"/>
    </source>
</evidence>
<dbReference type="InterPro" id="IPR050071">
    <property type="entry name" value="Dehydroquinate_synthase"/>
</dbReference>
<dbReference type="CDD" id="cd08198">
    <property type="entry name" value="DHQS-like"/>
    <property type="match status" value="1"/>
</dbReference>
<feature type="domain" description="3-dehydroquinate synthase C-terminal" evidence="7">
    <location>
        <begin position="207"/>
        <end position="332"/>
    </location>
</feature>
<evidence type="ECO:0000256" key="1">
    <source>
        <dbReference type="ARBA" id="ARBA00001911"/>
    </source>
</evidence>
<dbReference type="PANTHER" id="PTHR43622">
    <property type="entry name" value="3-DEHYDROQUINATE SYNTHASE"/>
    <property type="match status" value="1"/>
</dbReference>
<dbReference type="AlphaFoldDB" id="A0A176YBJ7"/>
<evidence type="ECO:0000313" key="8">
    <source>
        <dbReference type="EMBL" id="OAF01466.1"/>
    </source>
</evidence>
<dbReference type="EMBL" id="LUUB01000104">
    <property type="protein sequence ID" value="OAF01466.1"/>
    <property type="molecule type" value="Genomic_DNA"/>
</dbReference>
<organism evidence="8 9">
    <name type="scientific">Bradyrhizobium centrolobii</name>
    <dbReference type="NCBI Taxonomy" id="1505087"/>
    <lineage>
        <taxon>Bacteria</taxon>
        <taxon>Pseudomonadati</taxon>
        <taxon>Pseudomonadota</taxon>
        <taxon>Alphaproteobacteria</taxon>
        <taxon>Hyphomicrobiales</taxon>
        <taxon>Nitrobacteraceae</taxon>
        <taxon>Bradyrhizobium</taxon>
    </lineage>
</organism>
<keyword evidence="9" id="KW-1185">Reference proteome</keyword>
<keyword evidence="4" id="KW-0057">Aromatic amino acid biosynthesis</keyword>
<feature type="domain" description="3-dehydroquinate synthase N-terminal" evidence="6">
    <location>
        <begin position="92"/>
        <end position="204"/>
    </location>
</feature>